<protein>
    <submittedName>
        <fullName evidence="1">FAD/NAD-P-binding domain-containing protein</fullName>
    </submittedName>
</protein>
<sequence length="451" mass="49346">MLTGAGAVKSLLVRPGCRYASSATAGDKYKVLVIGGGSAGLAVAQQIFNRFADAGKPLNKHDIGIVDGTEWHNYQPGWTLVGSGLKQKSELRKPLAKLIPSNIAHVAENVATFSPETNTITTEAGRTIAYEQLVVAPGLQINYDAVEGLPNALADASSGVSTIYSYHTCDKTWADIEALRTGRAIFTQPAGIVKCAGGESFLFNSPQKIMWMAWDRWRQTDRRDKIRIDFFTGQPTMFSVPKYSKALDALREERGIGGKFNHNLVSIDAANHKATFKNASDGSTVTEDYTFLHVVPPQGPLNVMKKSPIVDAAGWVEVNKQTLQHVKFPNIWALGDASSLPTSKTAAAAIAQAPVLTENLFTFVDSGKVGPATYTGYTSCPLLTGYGQLMLAEFQYNAVPDESFANIFGDQAKPRRAFYHLKKDFFPWIYFNYHVNGQWFGRHGIRPPKFA</sequence>
<evidence type="ECO:0000313" key="2">
    <source>
        <dbReference type="Proteomes" id="UP000814128"/>
    </source>
</evidence>
<accession>A0ACB8QGE3</accession>
<name>A0ACB8QGE3_9AGAM</name>
<gene>
    <name evidence="1" type="ORF">K488DRAFT_53580</name>
</gene>
<organism evidence="1 2">
    <name type="scientific">Vararia minispora EC-137</name>
    <dbReference type="NCBI Taxonomy" id="1314806"/>
    <lineage>
        <taxon>Eukaryota</taxon>
        <taxon>Fungi</taxon>
        <taxon>Dikarya</taxon>
        <taxon>Basidiomycota</taxon>
        <taxon>Agaricomycotina</taxon>
        <taxon>Agaricomycetes</taxon>
        <taxon>Russulales</taxon>
        <taxon>Lachnocladiaceae</taxon>
        <taxon>Vararia</taxon>
    </lineage>
</organism>
<dbReference type="EMBL" id="MU273607">
    <property type="protein sequence ID" value="KAI0030750.1"/>
    <property type="molecule type" value="Genomic_DNA"/>
</dbReference>
<keyword evidence="2" id="KW-1185">Reference proteome</keyword>
<reference evidence="1" key="2">
    <citation type="journal article" date="2022" name="New Phytol.">
        <title>Evolutionary transition to the ectomycorrhizal habit in the genomes of a hyperdiverse lineage of mushroom-forming fungi.</title>
        <authorList>
            <person name="Looney B."/>
            <person name="Miyauchi S."/>
            <person name="Morin E."/>
            <person name="Drula E."/>
            <person name="Courty P.E."/>
            <person name="Kohler A."/>
            <person name="Kuo A."/>
            <person name="LaButti K."/>
            <person name="Pangilinan J."/>
            <person name="Lipzen A."/>
            <person name="Riley R."/>
            <person name="Andreopoulos W."/>
            <person name="He G."/>
            <person name="Johnson J."/>
            <person name="Nolan M."/>
            <person name="Tritt A."/>
            <person name="Barry K.W."/>
            <person name="Grigoriev I.V."/>
            <person name="Nagy L.G."/>
            <person name="Hibbett D."/>
            <person name="Henrissat B."/>
            <person name="Matheny P.B."/>
            <person name="Labbe J."/>
            <person name="Martin F.M."/>
        </authorList>
    </citation>
    <scope>NUCLEOTIDE SEQUENCE</scope>
    <source>
        <strain evidence="1">EC-137</strain>
    </source>
</reference>
<dbReference type="Proteomes" id="UP000814128">
    <property type="component" value="Unassembled WGS sequence"/>
</dbReference>
<reference evidence="1" key="1">
    <citation type="submission" date="2021-02" db="EMBL/GenBank/DDBJ databases">
        <authorList>
            <consortium name="DOE Joint Genome Institute"/>
            <person name="Ahrendt S."/>
            <person name="Looney B.P."/>
            <person name="Miyauchi S."/>
            <person name="Morin E."/>
            <person name="Drula E."/>
            <person name="Courty P.E."/>
            <person name="Chicoki N."/>
            <person name="Fauchery L."/>
            <person name="Kohler A."/>
            <person name="Kuo A."/>
            <person name="Labutti K."/>
            <person name="Pangilinan J."/>
            <person name="Lipzen A."/>
            <person name="Riley R."/>
            <person name="Andreopoulos W."/>
            <person name="He G."/>
            <person name="Johnson J."/>
            <person name="Barry K.W."/>
            <person name="Grigoriev I.V."/>
            <person name="Nagy L."/>
            <person name="Hibbett D."/>
            <person name="Henrissat B."/>
            <person name="Matheny P.B."/>
            <person name="Labbe J."/>
            <person name="Martin F."/>
        </authorList>
    </citation>
    <scope>NUCLEOTIDE SEQUENCE</scope>
    <source>
        <strain evidence="1">EC-137</strain>
    </source>
</reference>
<comment type="caution">
    <text evidence="1">The sequence shown here is derived from an EMBL/GenBank/DDBJ whole genome shotgun (WGS) entry which is preliminary data.</text>
</comment>
<proteinExistence type="predicted"/>
<evidence type="ECO:0000313" key="1">
    <source>
        <dbReference type="EMBL" id="KAI0030750.1"/>
    </source>
</evidence>